<dbReference type="RefSeq" id="WP_024460210.1">
    <property type="nucleotide sequence ID" value="NZ_RJUK01000001.1"/>
</dbReference>
<feature type="transmembrane region" description="Helical" evidence="1">
    <location>
        <begin position="160"/>
        <end position="179"/>
    </location>
</feature>
<feature type="transmembrane region" description="Helical" evidence="1">
    <location>
        <begin position="127"/>
        <end position="148"/>
    </location>
</feature>
<evidence type="ECO:0008006" key="4">
    <source>
        <dbReference type="Google" id="ProtNLM"/>
    </source>
</evidence>
<keyword evidence="1" id="KW-0812">Transmembrane</keyword>
<dbReference type="EMBL" id="RJUK01000001">
    <property type="protein sequence ID" value="ROQ20192.1"/>
    <property type="molecule type" value="Genomic_DNA"/>
</dbReference>
<protein>
    <recommendedName>
        <fullName evidence="4">Frag1/DRAM/Sfk1 family protein</fullName>
    </recommendedName>
</protein>
<accession>A0A3N1NMX7</accession>
<sequence length="221" mass="25147">MRRSASILAWLNCLIPLLAVTGAYSLALYQQAAPACNPFLDGCTSISRAARSGDAIFLFRGLMMPLSMLLVLYWLLQWQWLNQRIGPRRRHTAALWLGIISALALVLYTNYLGTGSGFYEFMRRTGIIFHFAFALLAQLICVQSLFSARNRLPAEIITPVRWQFALVSIQWLWGAVSLAVDITLPAFEYEAKNVIEWNFAWAMVGFYGVSGWIWWRHPPQP</sequence>
<keyword evidence="1" id="KW-1133">Transmembrane helix</keyword>
<dbReference type="Proteomes" id="UP000273643">
    <property type="component" value="Unassembled WGS sequence"/>
</dbReference>
<dbReference type="OrthoDB" id="9180406at2"/>
<evidence type="ECO:0000313" key="3">
    <source>
        <dbReference type="Proteomes" id="UP000273643"/>
    </source>
</evidence>
<proteinExistence type="predicted"/>
<keyword evidence="1" id="KW-0472">Membrane</keyword>
<name>A0A3N1NMX7_9GAMM</name>
<evidence type="ECO:0000313" key="2">
    <source>
        <dbReference type="EMBL" id="ROQ20192.1"/>
    </source>
</evidence>
<keyword evidence="3" id="KW-1185">Reference proteome</keyword>
<comment type="caution">
    <text evidence="2">The sequence shown here is derived from an EMBL/GenBank/DDBJ whole genome shotgun (WGS) entry which is preliminary data.</text>
</comment>
<feature type="transmembrane region" description="Helical" evidence="1">
    <location>
        <begin position="56"/>
        <end position="81"/>
    </location>
</feature>
<feature type="transmembrane region" description="Helical" evidence="1">
    <location>
        <begin position="93"/>
        <end position="112"/>
    </location>
</feature>
<reference evidence="2 3" key="1">
    <citation type="submission" date="2018-11" db="EMBL/GenBank/DDBJ databases">
        <title>Genomic Encyclopedia of Type Strains, Phase IV (KMG-IV): sequencing the most valuable type-strain genomes for metagenomic binning, comparative biology and taxonomic classification.</title>
        <authorList>
            <person name="Goeker M."/>
        </authorList>
    </citation>
    <scope>NUCLEOTIDE SEQUENCE [LARGE SCALE GENOMIC DNA]</scope>
    <source>
        <strain evidence="2 3">DSM 16974</strain>
    </source>
</reference>
<organism evidence="2 3">
    <name type="scientific">Marinimicrobium koreense</name>
    <dbReference type="NCBI Taxonomy" id="306545"/>
    <lineage>
        <taxon>Bacteria</taxon>
        <taxon>Pseudomonadati</taxon>
        <taxon>Pseudomonadota</taxon>
        <taxon>Gammaproteobacteria</taxon>
        <taxon>Cellvibrionales</taxon>
        <taxon>Cellvibrionaceae</taxon>
        <taxon>Marinimicrobium</taxon>
    </lineage>
</organism>
<dbReference type="AlphaFoldDB" id="A0A3N1NMX7"/>
<feature type="transmembrane region" description="Helical" evidence="1">
    <location>
        <begin position="199"/>
        <end position="215"/>
    </location>
</feature>
<evidence type="ECO:0000256" key="1">
    <source>
        <dbReference type="SAM" id="Phobius"/>
    </source>
</evidence>
<gene>
    <name evidence="2" type="ORF">EDC38_0791</name>
</gene>